<dbReference type="AlphaFoldDB" id="A0A2L0X3I5"/>
<gene>
    <name evidence="1" type="ORF">DDF84_021345</name>
</gene>
<dbReference type="RefSeq" id="WP_017513767.1">
    <property type="nucleotide sequence ID" value="NZ_CP026544.1"/>
</dbReference>
<name>A0A2L0X3I5_9BURK</name>
<protein>
    <submittedName>
        <fullName evidence="1">Uncharacterized protein</fullName>
    </submittedName>
</protein>
<sequence>MVRCCESCVYFVRLSGEPEHERRLIPALATCNAAAGWSTKGARDAALRETNAANRCPHHAPLPAPVHCCANCAGHQGDDRMRPCVNGRGMSVEDLRRFTSTPDQVNACPLFDPCREISQ</sequence>
<dbReference type="EMBL" id="CP037901">
    <property type="protein sequence ID" value="QBP12299.1"/>
    <property type="molecule type" value="Genomic_DNA"/>
</dbReference>
<reference evidence="1 2" key="1">
    <citation type="submission" date="2019-03" db="EMBL/GenBank/DDBJ databases">
        <title>Comparative insights into the high quality Complete genome sequence of highly metal resistant Cupriavidus metallidurans strain BS1 isolated from a gold-copper mine.</title>
        <authorList>
            <person name="Mazhar H.S."/>
            <person name="Rensing C."/>
        </authorList>
    </citation>
    <scope>NUCLEOTIDE SEQUENCE [LARGE SCALE GENOMIC DNA]</scope>
    <source>
        <strain evidence="1 2">BS1</strain>
    </source>
</reference>
<accession>A0A2L0X3I5</accession>
<organism evidence="1 2">
    <name type="scientific">Cupriavidus metallidurans</name>
    <dbReference type="NCBI Taxonomy" id="119219"/>
    <lineage>
        <taxon>Bacteria</taxon>
        <taxon>Pseudomonadati</taxon>
        <taxon>Pseudomonadota</taxon>
        <taxon>Betaproteobacteria</taxon>
        <taxon>Burkholderiales</taxon>
        <taxon>Burkholderiaceae</taxon>
        <taxon>Cupriavidus</taxon>
    </lineage>
</organism>
<proteinExistence type="predicted"/>
<dbReference type="Proteomes" id="UP000253772">
    <property type="component" value="Chromosome c2"/>
</dbReference>
<evidence type="ECO:0000313" key="2">
    <source>
        <dbReference type="Proteomes" id="UP000253772"/>
    </source>
</evidence>
<evidence type="ECO:0000313" key="1">
    <source>
        <dbReference type="EMBL" id="QBP12299.1"/>
    </source>
</evidence>